<evidence type="ECO:0000256" key="1">
    <source>
        <dbReference type="SAM" id="Phobius"/>
    </source>
</evidence>
<feature type="transmembrane region" description="Helical" evidence="1">
    <location>
        <begin position="99"/>
        <end position="118"/>
    </location>
</feature>
<dbReference type="GeneID" id="9058878"/>
<dbReference type="EMBL" id="GG684180">
    <property type="protein sequence ID" value="EER01319.1"/>
    <property type="molecule type" value="Genomic_DNA"/>
</dbReference>
<dbReference type="GO" id="GO:0046521">
    <property type="term" value="P:sphingoid catabolic process"/>
    <property type="evidence" value="ECO:0007669"/>
    <property type="project" value="TreeGrafter"/>
</dbReference>
<evidence type="ECO:0000313" key="2">
    <source>
        <dbReference type="EMBL" id="EER01319.1"/>
    </source>
</evidence>
<protein>
    <recommendedName>
        <fullName evidence="4">DUF962-domain-containing protein</fullName>
    </recommendedName>
</protein>
<dbReference type="Pfam" id="PF06127">
    <property type="entry name" value="Mpo1-like"/>
    <property type="match status" value="1"/>
</dbReference>
<dbReference type="Proteomes" id="UP000007800">
    <property type="component" value="Unassembled WGS sequence"/>
</dbReference>
<feature type="transmembrane region" description="Helical" evidence="1">
    <location>
        <begin position="25"/>
        <end position="42"/>
    </location>
</feature>
<sequence>MSSYFDINKNYPFYAAYHTNKWNKAIHMVCVPLIYSTSLFLLRRYTPALYGNITLATLVHAFYVLSFLYMDLPAAFLYTPIMMVMYICSAFVPLRFTPVMWAIFAISWILQFVGHGFFERRRPALVDNFFQSIHAAVFFVWLQVMFRAGYKPDLDDELVMLTKKELERAGVQEKRTRKGDKKE</sequence>
<keyword evidence="1" id="KW-0812">Transmembrane</keyword>
<feature type="transmembrane region" description="Helical" evidence="1">
    <location>
        <begin position="75"/>
        <end position="92"/>
    </location>
</feature>
<organism evidence="3">
    <name type="scientific">Perkinsus marinus (strain ATCC 50983 / TXsc)</name>
    <dbReference type="NCBI Taxonomy" id="423536"/>
    <lineage>
        <taxon>Eukaryota</taxon>
        <taxon>Sar</taxon>
        <taxon>Alveolata</taxon>
        <taxon>Perkinsozoa</taxon>
        <taxon>Perkinsea</taxon>
        <taxon>Perkinsida</taxon>
        <taxon>Perkinsidae</taxon>
        <taxon>Perkinsus</taxon>
    </lineage>
</organism>
<dbReference type="GO" id="GO:0016020">
    <property type="term" value="C:membrane"/>
    <property type="evidence" value="ECO:0007669"/>
    <property type="project" value="GOC"/>
</dbReference>
<evidence type="ECO:0008006" key="4">
    <source>
        <dbReference type="Google" id="ProtNLM"/>
    </source>
</evidence>
<evidence type="ECO:0000313" key="3">
    <source>
        <dbReference type="Proteomes" id="UP000007800"/>
    </source>
</evidence>
<feature type="transmembrane region" description="Helical" evidence="1">
    <location>
        <begin position="49"/>
        <end position="69"/>
    </location>
</feature>
<dbReference type="GO" id="GO:0005783">
    <property type="term" value="C:endoplasmic reticulum"/>
    <property type="evidence" value="ECO:0007669"/>
    <property type="project" value="TreeGrafter"/>
</dbReference>
<keyword evidence="1" id="KW-0472">Membrane</keyword>
<dbReference type="OrthoDB" id="2124888at2759"/>
<keyword evidence="3" id="KW-1185">Reference proteome</keyword>
<dbReference type="PANTHER" id="PTHR28026">
    <property type="entry name" value="DUF962 DOMAIN PROTEIN (AFU_ORTHOLOGUE AFUA_8G05310)"/>
    <property type="match status" value="1"/>
</dbReference>
<dbReference type="AlphaFoldDB" id="C5LPJ9"/>
<feature type="transmembrane region" description="Helical" evidence="1">
    <location>
        <begin position="130"/>
        <end position="150"/>
    </location>
</feature>
<name>C5LPJ9_PERM5</name>
<reference evidence="2 3" key="1">
    <citation type="submission" date="2008-07" db="EMBL/GenBank/DDBJ databases">
        <authorList>
            <person name="El-Sayed N."/>
            <person name="Caler E."/>
            <person name="Inman J."/>
            <person name="Amedeo P."/>
            <person name="Hass B."/>
            <person name="Wortman J."/>
        </authorList>
    </citation>
    <scope>NUCLEOTIDE SEQUENCE [LARGE SCALE GENOMIC DNA]</scope>
    <source>
        <strain evidence="3">ATCC 50983 / TXsc</strain>
    </source>
</reference>
<proteinExistence type="predicted"/>
<gene>
    <name evidence="2" type="ORF">Pmar_PMAR004192</name>
</gene>
<accession>C5LPJ9</accession>
<dbReference type="PANTHER" id="PTHR28026:SF9">
    <property type="entry name" value="2-HYDROXY-PALMITIC ACID DIOXYGENASE MPO1"/>
    <property type="match status" value="1"/>
</dbReference>
<dbReference type="InterPro" id="IPR009305">
    <property type="entry name" value="Mpo1-like"/>
</dbReference>
<dbReference type="InParanoid" id="C5LPJ9"/>
<dbReference type="OMA" id="IQFIGHY"/>
<dbReference type="RefSeq" id="XP_002768601.1">
    <property type="nucleotide sequence ID" value="XM_002768555.1"/>
</dbReference>
<keyword evidence="1" id="KW-1133">Transmembrane helix</keyword>